<gene>
    <name evidence="1" type="ORF">AFUS01_LOCUS30804</name>
</gene>
<name>A0A8J2LCR6_9HEXA</name>
<dbReference type="AlphaFoldDB" id="A0A8J2LCR6"/>
<sequence length="36" mass="4058">MNLQLMSAPVHDIKVALSQLPFWGAAGENHLLFNFF</sequence>
<keyword evidence="2" id="KW-1185">Reference proteome</keyword>
<dbReference type="Proteomes" id="UP000708208">
    <property type="component" value="Unassembled WGS sequence"/>
</dbReference>
<evidence type="ECO:0000313" key="2">
    <source>
        <dbReference type="Proteomes" id="UP000708208"/>
    </source>
</evidence>
<proteinExistence type="predicted"/>
<reference evidence="1" key="1">
    <citation type="submission" date="2021-06" db="EMBL/GenBank/DDBJ databases">
        <authorList>
            <person name="Hodson N. C."/>
            <person name="Mongue J. A."/>
            <person name="Jaron S. K."/>
        </authorList>
    </citation>
    <scope>NUCLEOTIDE SEQUENCE</scope>
</reference>
<dbReference type="EMBL" id="CAJVCH010477652">
    <property type="protein sequence ID" value="CAG7820414.1"/>
    <property type="molecule type" value="Genomic_DNA"/>
</dbReference>
<accession>A0A8J2LCR6</accession>
<feature type="non-terminal residue" evidence="1">
    <location>
        <position position="36"/>
    </location>
</feature>
<organism evidence="1 2">
    <name type="scientific">Allacma fusca</name>
    <dbReference type="NCBI Taxonomy" id="39272"/>
    <lineage>
        <taxon>Eukaryota</taxon>
        <taxon>Metazoa</taxon>
        <taxon>Ecdysozoa</taxon>
        <taxon>Arthropoda</taxon>
        <taxon>Hexapoda</taxon>
        <taxon>Collembola</taxon>
        <taxon>Symphypleona</taxon>
        <taxon>Sminthuridae</taxon>
        <taxon>Allacma</taxon>
    </lineage>
</organism>
<evidence type="ECO:0000313" key="1">
    <source>
        <dbReference type="EMBL" id="CAG7820414.1"/>
    </source>
</evidence>
<comment type="caution">
    <text evidence="1">The sequence shown here is derived from an EMBL/GenBank/DDBJ whole genome shotgun (WGS) entry which is preliminary data.</text>
</comment>
<protein>
    <submittedName>
        <fullName evidence="1">Uncharacterized protein</fullName>
    </submittedName>
</protein>